<dbReference type="InterPro" id="IPR043502">
    <property type="entry name" value="DNA/RNA_pol_sf"/>
</dbReference>
<dbReference type="GO" id="GO:0071897">
    <property type="term" value="P:DNA biosynthetic process"/>
    <property type="evidence" value="ECO:0007669"/>
    <property type="project" value="UniProtKB-ARBA"/>
</dbReference>
<accession>A0AAV4X045</accession>
<sequence length="135" mass="15284">MMEENVSELILPPTERTLPSVSPQKIFGKEQMKVFVDSAETGEKDGIVIYSHSCEDPLKHIDEVLRRVNDAKPSKFKFTQNHTKYLGHLVGDAIRMLAEAKINAVLDFSTPTTKMQITAFLGLVGYYAHYKKNVR</sequence>
<evidence type="ECO:0000313" key="1">
    <source>
        <dbReference type="EMBL" id="GIY88003.1"/>
    </source>
</evidence>
<dbReference type="PANTHER" id="PTHR33064">
    <property type="entry name" value="POL PROTEIN"/>
    <property type="match status" value="1"/>
</dbReference>
<organism evidence="1 2">
    <name type="scientific">Caerostris darwini</name>
    <dbReference type="NCBI Taxonomy" id="1538125"/>
    <lineage>
        <taxon>Eukaryota</taxon>
        <taxon>Metazoa</taxon>
        <taxon>Ecdysozoa</taxon>
        <taxon>Arthropoda</taxon>
        <taxon>Chelicerata</taxon>
        <taxon>Arachnida</taxon>
        <taxon>Araneae</taxon>
        <taxon>Araneomorphae</taxon>
        <taxon>Entelegynae</taxon>
        <taxon>Araneoidea</taxon>
        <taxon>Araneidae</taxon>
        <taxon>Caerostris</taxon>
    </lineage>
</organism>
<comment type="caution">
    <text evidence="1">The sequence shown here is derived from an EMBL/GenBank/DDBJ whole genome shotgun (WGS) entry which is preliminary data.</text>
</comment>
<protein>
    <submittedName>
        <fullName evidence="1">Retrovirus-related Pol polyprotein from transposon 17.6</fullName>
    </submittedName>
</protein>
<dbReference type="PANTHER" id="PTHR33064:SF29">
    <property type="entry name" value="PEPTIDASE A2 DOMAIN-CONTAINING PROTEIN-RELATED"/>
    <property type="match status" value="1"/>
</dbReference>
<evidence type="ECO:0000313" key="2">
    <source>
        <dbReference type="Proteomes" id="UP001054837"/>
    </source>
</evidence>
<dbReference type="Gene3D" id="3.30.70.270">
    <property type="match status" value="2"/>
</dbReference>
<dbReference type="SUPFAM" id="SSF56672">
    <property type="entry name" value="DNA/RNA polymerases"/>
    <property type="match status" value="1"/>
</dbReference>
<gene>
    <name evidence="1" type="primary">pol_3936</name>
    <name evidence="1" type="ORF">CDAR_516361</name>
</gene>
<dbReference type="Proteomes" id="UP001054837">
    <property type="component" value="Unassembled WGS sequence"/>
</dbReference>
<dbReference type="InterPro" id="IPR051320">
    <property type="entry name" value="Viral_Replic_Matur_Polypro"/>
</dbReference>
<reference evidence="1 2" key="1">
    <citation type="submission" date="2021-06" db="EMBL/GenBank/DDBJ databases">
        <title>Caerostris darwini draft genome.</title>
        <authorList>
            <person name="Kono N."/>
            <person name="Arakawa K."/>
        </authorList>
    </citation>
    <scope>NUCLEOTIDE SEQUENCE [LARGE SCALE GENOMIC DNA]</scope>
</reference>
<dbReference type="InterPro" id="IPR043128">
    <property type="entry name" value="Rev_trsase/Diguanyl_cyclase"/>
</dbReference>
<keyword evidence="2" id="KW-1185">Reference proteome</keyword>
<proteinExistence type="predicted"/>
<name>A0AAV4X045_9ARAC</name>
<dbReference type="EMBL" id="BPLQ01015432">
    <property type="protein sequence ID" value="GIY88003.1"/>
    <property type="molecule type" value="Genomic_DNA"/>
</dbReference>
<dbReference type="AlphaFoldDB" id="A0AAV4X045"/>